<dbReference type="PANTHER" id="PTHR43085:SF57">
    <property type="entry name" value="CARBOHYDRATE KINASE PFKB DOMAIN-CONTAINING PROTEIN"/>
    <property type="match status" value="1"/>
</dbReference>
<evidence type="ECO:0000256" key="3">
    <source>
        <dbReference type="ARBA" id="ARBA00022777"/>
    </source>
</evidence>
<feature type="domain" description="Carbohydrate kinase PfkB" evidence="5">
    <location>
        <begin position="117"/>
        <end position="390"/>
    </location>
</feature>
<dbReference type="Pfam" id="PF00294">
    <property type="entry name" value="PfkB"/>
    <property type="match status" value="1"/>
</dbReference>
<proteinExistence type="inferred from homology"/>
<dbReference type="InterPro" id="IPR011611">
    <property type="entry name" value="PfkB_dom"/>
</dbReference>
<dbReference type="GO" id="GO:0016301">
    <property type="term" value="F:kinase activity"/>
    <property type="evidence" value="ECO:0007669"/>
    <property type="project" value="UniProtKB-KW"/>
</dbReference>
<reference evidence="6 7" key="1">
    <citation type="submission" date="2014-11" db="EMBL/GenBank/DDBJ databases">
        <authorList>
            <person name="Zhu J."/>
            <person name="Qi W."/>
            <person name="Song R."/>
        </authorList>
    </citation>
    <scope>NUCLEOTIDE SEQUENCE [LARGE SCALE GENOMIC DNA]</scope>
</reference>
<dbReference type="InParanoid" id="A0A0G4EUY6"/>
<sequence length="424" mass="47205">MRWWCRGSRVGRLWLITREGSTPTHTELRHEGSWNCGYASVVSRMGLALEWEIFCVVAAFIAHYALAFSLRGIPLTSSRRRLSRTWLAARQTHTDKIPSVICVGEVLWDCFPEGLFLGGAPTNVATHSAALGRPAAVVSCVGDDELGRQALHRLKQRDVECFISSHDSLPTGTVRVEVDHRGIPSYDIIKPVAWDDVAVDEGVMARLSASPPDVCLYGSLASRSAKTRQTTYRIADTAKRRCFDVNLRPPYDSRVVVQEALEKTDWLVKLSVEEWKTVSEWFDIPHSLPEGARQLSEKFGIESVCITFGEHGSGMFRKGQWKEHRGYDVSPWLEDTVGAGDAFLATLVDRLLTLEDTNPLLFTNDSRVEHILGEANLVAAYVATKRGATPMVTREALEGFREGVRANGQSAEDDFMLPGVRYVV</sequence>
<name>A0A0G4EUY6_VITBC</name>
<keyword evidence="3" id="KW-0418">Kinase</keyword>
<dbReference type="InterPro" id="IPR029056">
    <property type="entry name" value="Ribokinase-like"/>
</dbReference>
<keyword evidence="2" id="KW-0808">Transferase</keyword>
<dbReference type="PANTHER" id="PTHR43085">
    <property type="entry name" value="HEXOKINASE FAMILY MEMBER"/>
    <property type="match status" value="1"/>
</dbReference>
<evidence type="ECO:0000259" key="5">
    <source>
        <dbReference type="Pfam" id="PF00294"/>
    </source>
</evidence>
<dbReference type="CDD" id="cd01167">
    <property type="entry name" value="bac_FRK"/>
    <property type="match status" value="1"/>
</dbReference>
<protein>
    <recommendedName>
        <fullName evidence="5">Carbohydrate kinase PfkB domain-containing protein</fullName>
    </recommendedName>
</protein>
<evidence type="ECO:0000256" key="4">
    <source>
        <dbReference type="SAM" id="Phobius"/>
    </source>
</evidence>
<dbReference type="Proteomes" id="UP000041254">
    <property type="component" value="Unassembled WGS sequence"/>
</dbReference>
<dbReference type="EMBL" id="CDMY01000319">
    <property type="protein sequence ID" value="CEM02147.1"/>
    <property type="molecule type" value="Genomic_DNA"/>
</dbReference>
<gene>
    <name evidence="6" type="ORF">Vbra_1710</name>
</gene>
<keyword evidence="4" id="KW-0812">Transmembrane</keyword>
<keyword evidence="4" id="KW-1133">Transmembrane helix</keyword>
<keyword evidence="4" id="KW-0472">Membrane</keyword>
<accession>A0A0G4EUY6</accession>
<dbReference type="VEuPathDB" id="CryptoDB:Vbra_1710"/>
<dbReference type="AlphaFoldDB" id="A0A0G4EUY6"/>
<evidence type="ECO:0000256" key="2">
    <source>
        <dbReference type="ARBA" id="ARBA00022679"/>
    </source>
</evidence>
<feature type="transmembrane region" description="Helical" evidence="4">
    <location>
        <begin position="51"/>
        <end position="73"/>
    </location>
</feature>
<keyword evidence="7" id="KW-1185">Reference proteome</keyword>
<evidence type="ECO:0000313" key="7">
    <source>
        <dbReference type="Proteomes" id="UP000041254"/>
    </source>
</evidence>
<evidence type="ECO:0000256" key="1">
    <source>
        <dbReference type="ARBA" id="ARBA00010688"/>
    </source>
</evidence>
<dbReference type="OMA" id="RICITRG"/>
<dbReference type="STRING" id="1169540.A0A0G4EUY6"/>
<dbReference type="OrthoDB" id="415590at2759"/>
<dbReference type="InterPro" id="IPR002173">
    <property type="entry name" value="Carboh/pur_kinase_PfkB_CS"/>
</dbReference>
<dbReference type="PROSITE" id="PS00583">
    <property type="entry name" value="PFKB_KINASES_1"/>
    <property type="match status" value="1"/>
</dbReference>
<dbReference type="Gene3D" id="3.40.1190.20">
    <property type="match status" value="1"/>
</dbReference>
<organism evidence="6 7">
    <name type="scientific">Vitrella brassicaformis (strain CCMP3155)</name>
    <dbReference type="NCBI Taxonomy" id="1169540"/>
    <lineage>
        <taxon>Eukaryota</taxon>
        <taxon>Sar</taxon>
        <taxon>Alveolata</taxon>
        <taxon>Colpodellida</taxon>
        <taxon>Vitrellaceae</taxon>
        <taxon>Vitrella</taxon>
    </lineage>
</organism>
<dbReference type="InterPro" id="IPR050306">
    <property type="entry name" value="PfkB_Carbo_kinase"/>
</dbReference>
<dbReference type="SUPFAM" id="SSF53613">
    <property type="entry name" value="Ribokinase-like"/>
    <property type="match status" value="1"/>
</dbReference>
<comment type="similarity">
    <text evidence="1">Belongs to the carbohydrate kinase PfkB family.</text>
</comment>
<evidence type="ECO:0000313" key="6">
    <source>
        <dbReference type="EMBL" id="CEM02147.1"/>
    </source>
</evidence>